<keyword evidence="3 8" id="KW-0436">Ligase</keyword>
<dbReference type="GO" id="GO:0046872">
    <property type="term" value="F:metal ion binding"/>
    <property type="evidence" value="ECO:0007669"/>
    <property type="project" value="TreeGrafter"/>
</dbReference>
<accession>A0A976X4V8</accession>
<dbReference type="SUPFAM" id="SSF55931">
    <property type="entry name" value="Glutamine synthetase/guanido kinase"/>
    <property type="match status" value="1"/>
</dbReference>
<dbReference type="GO" id="GO:0005829">
    <property type="term" value="C:cytosol"/>
    <property type="evidence" value="ECO:0007669"/>
    <property type="project" value="TreeGrafter"/>
</dbReference>
<dbReference type="InterPro" id="IPR014746">
    <property type="entry name" value="Gln_synth/guanido_kin_cat_dom"/>
</dbReference>
<evidence type="ECO:0000313" key="11">
    <source>
        <dbReference type="EMBL" id="UQS85922.1"/>
    </source>
</evidence>
<geneLocation type="plasmid" evidence="11 12">
    <name>p1unnamed</name>
</geneLocation>
<dbReference type="InterPro" id="IPR007370">
    <property type="entry name" value="Glu_cys_ligase"/>
</dbReference>
<keyword evidence="6" id="KW-0067">ATP-binding</keyword>
<dbReference type="GO" id="GO:0006750">
    <property type="term" value="P:glutathione biosynthetic process"/>
    <property type="evidence" value="ECO:0007669"/>
    <property type="project" value="UniProtKB-KW"/>
</dbReference>
<comment type="similarity">
    <text evidence="8">Belongs to the glutamate--cysteine ligase type 1 family.</text>
</comment>
<comment type="pathway">
    <text evidence="1 9">Sulfur metabolism; glutathione biosynthesis; glutathione from L-cysteine and L-glutamate: step 1/2.</text>
</comment>
<dbReference type="EC" id="6.3.2.2" evidence="2 9"/>
<dbReference type="Pfam" id="PF04262">
    <property type="entry name" value="Glu_cys_ligase"/>
    <property type="match status" value="2"/>
</dbReference>
<dbReference type="Gene3D" id="3.30.590.20">
    <property type="match status" value="1"/>
</dbReference>
<keyword evidence="12" id="KW-1185">Reference proteome</keyword>
<feature type="domain" description="Glutamate--cysteine ligase" evidence="10">
    <location>
        <begin position="10"/>
        <end position="254"/>
    </location>
</feature>
<keyword evidence="11" id="KW-0614">Plasmid</keyword>
<protein>
    <recommendedName>
        <fullName evidence="2 9">Glutamate--cysteine ligase</fullName>
        <ecNumber evidence="2 9">6.3.2.2</ecNumber>
    </recommendedName>
</protein>
<dbReference type="RefSeq" id="WP_260115731.1">
    <property type="nucleotide sequence ID" value="NZ_CP093360.1"/>
</dbReference>
<dbReference type="GO" id="GO:0005524">
    <property type="term" value="F:ATP binding"/>
    <property type="evidence" value="ECO:0007669"/>
    <property type="project" value="UniProtKB-KW"/>
</dbReference>
<dbReference type="InterPro" id="IPR006334">
    <property type="entry name" value="Glut_cys_ligase"/>
</dbReference>
<keyword evidence="4 8" id="KW-0317">Glutathione biosynthesis</keyword>
<evidence type="ECO:0000256" key="8">
    <source>
        <dbReference type="RuleBase" id="RU003544"/>
    </source>
</evidence>
<name>A0A976X4V8_9LACO</name>
<gene>
    <name evidence="11" type="ORF">MOO44_00970</name>
</gene>
<evidence type="ECO:0000313" key="12">
    <source>
        <dbReference type="Proteomes" id="UP000831181"/>
    </source>
</evidence>
<evidence type="ECO:0000256" key="1">
    <source>
        <dbReference type="ARBA" id="ARBA00005006"/>
    </source>
</evidence>
<evidence type="ECO:0000256" key="4">
    <source>
        <dbReference type="ARBA" id="ARBA00022684"/>
    </source>
</evidence>
<evidence type="ECO:0000256" key="7">
    <source>
        <dbReference type="ARBA" id="ARBA00048819"/>
    </source>
</evidence>
<dbReference type="PANTHER" id="PTHR38761">
    <property type="entry name" value="GLUTAMATE--CYSTEINE LIGASE"/>
    <property type="match status" value="1"/>
</dbReference>
<dbReference type="Proteomes" id="UP000831181">
    <property type="component" value="Plasmid p1unnamed"/>
</dbReference>
<dbReference type="EMBL" id="CP093360">
    <property type="protein sequence ID" value="UQS85922.1"/>
    <property type="molecule type" value="Genomic_DNA"/>
</dbReference>
<keyword evidence="5" id="KW-0547">Nucleotide-binding</keyword>
<sequence>MFSKIGNLLFEKEAVARTSDFRMGLEIEMDRADETGHLSKEPYPDTIGDAHSNPWITEDFLIAMSEVVTPPADSPLDAMHYLYRINNALRNALAPGEILWPLSMPPIMPKNKTNDLITDATPEKREFLVNWVKLHHGMEKALPCGAHINLSIHNHVIKLIQSEMSDQFKTEQDVKDYLYMRLGQGFVRYRWIITYLFGASPIAEANYYDHDKGPDQPIRSLRQTNRYGYGAKFLVDYTSIDKYIASIHDAVKKKLLVRASEGQGPIRFRGGKDLDDLRNTGIQYLELRMLDLDPTSEIGIKTNTIRFIRVMASYFIMNPPLKQSTVNEALTEANRVNDEVASEHPNHFNHQVQARSFLRRLQLFVDQIQAGPEYDEVLQEMEMRVEHPELTPSAQLVKQIKNGSLVDYAVKTGMKYQQSALVALRPFDGFDTTKQPTSEELKKYLFRNSFKS</sequence>
<reference evidence="11" key="1">
    <citation type="journal article" date="2022" name="Int. J. Syst. Evol. Microbiol.">
        <title>Apilactobacillus apisilvae sp. nov., Nicolia spurrieriana gen. nov. sp. nov., Bombilactobacillus folatiphilus sp. nov. and Bombilactobacillus thymidiniphilus sp. nov., four new lactic acid bacterial isolates from stingless bees Tetragonula carbonaria and Austroplebeia australis.</title>
        <authorList>
            <person name="Oliphant S.A."/>
            <person name="Watson-Haigh N.S."/>
            <person name="Sumby K.M."/>
            <person name="Gardner J."/>
            <person name="Groom S."/>
            <person name="Jiranek V."/>
        </authorList>
    </citation>
    <scope>NUCLEOTIDE SEQUENCE</scope>
    <source>
        <strain evidence="11">SGEP1_A5</strain>
    </source>
</reference>
<dbReference type="KEGG" id="lbe:MOO44_00970"/>
<dbReference type="PANTHER" id="PTHR38761:SF1">
    <property type="entry name" value="GLUTAMATE--CYSTEINE LIGASE"/>
    <property type="match status" value="1"/>
</dbReference>
<evidence type="ECO:0000256" key="9">
    <source>
        <dbReference type="RuleBase" id="RU004391"/>
    </source>
</evidence>
<dbReference type="AlphaFoldDB" id="A0A976X4V8"/>
<evidence type="ECO:0000256" key="2">
    <source>
        <dbReference type="ARBA" id="ARBA00012220"/>
    </source>
</evidence>
<feature type="domain" description="Glutamate--cysteine ligase" evidence="10">
    <location>
        <begin position="264"/>
        <end position="334"/>
    </location>
</feature>
<proteinExistence type="inferred from homology"/>
<evidence type="ECO:0000256" key="5">
    <source>
        <dbReference type="ARBA" id="ARBA00022741"/>
    </source>
</evidence>
<organism evidence="11 12">
    <name type="scientific">Nicoliella spurrieriana</name>
    <dbReference type="NCBI Taxonomy" id="2925830"/>
    <lineage>
        <taxon>Bacteria</taxon>
        <taxon>Bacillati</taxon>
        <taxon>Bacillota</taxon>
        <taxon>Bacilli</taxon>
        <taxon>Lactobacillales</taxon>
        <taxon>Lactobacillaceae</taxon>
        <taxon>Nicoliella</taxon>
    </lineage>
</organism>
<evidence type="ECO:0000256" key="6">
    <source>
        <dbReference type="ARBA" id="ARBA00022840"/>
    </source>
</evidence>
<evidence type="ECO:0000259" key="10">
    <source>
        <dbReference type="Pfam" id="PF04262"/>
    </source>
</evidence>
<dbReference type="GO" id="GO:0004357">
    <property type="term" value="F:glutamate-cysteine ligase activity"/>
    <property type="evidence" value="ECO:0007669"/>
    <property type="project" value="UniProtKB-EC"/>
</dbReference>
<evidence type="ECO:0000256" key="3">
    <source>
        <dbReference type="ARBA" id="ARBA00022598"/>
    </source>
</evidence>
<comment type="catalytic activity">
    <reaction evidence="7 9">
        <text>L-cysteine + L-glutamate + ATP = gamma-L-glutamyl-L-cysteine + ADP + phosphate + H(+)</text>
        <dbReference type="Rhea" id="RHEA:13285"/>
        <dbReference type="ChEBI" id="CHEBI:15378"/>
        <dbReference type="ChEBI" id="CHEBI:29985"/>
        <dbReference type="ChEBI" id="CHEBI:30616"/>
        <dbReference type="ChEBI" id="CHEBI:35235"/>
        <dbReference type="ChEBI" id="CHEBI:43474"/>
        <dbReference type="ChEBI" id="CHEBI:58173"/>
        <dbReference type="ChEBI" id="CHEBI:456216"/>
        <dbReference type="EC" id="6.3.2.2"/>
    </reaction>
</comment>